<gene>
    <name evidence="3" type="ORF">DL762_010592</name>
</gene>
<evidence type="ECO:0000313" key="4">
    <source>
        <dbReference type="Proteomes" id="UP000294003"/>
    </source>
</evidence>
<dbReference type="InterPro" id="IPR050228">
    <property type="entry name" value="Carboxylesterase_BioH"/>
</dbReference>
<keyword evidence="1" id="KW-0732">Signal</keyword>
<dbReference type="Gene3D" id="3.40.50.1820">
    <property type="entry name" value="alpha/beta hydrolase"/>
    <property type="match status" value="1"/>
</dbReference>
<name>A0ABY0GR57_9PEZI</name>
<reference evidence="3 4" key="1">
    <citation type="submission" date="2018-06" db="EMBL/GenBank/DDBJ databases">
        <title>Complete Genomes of Monosporascus.</title>
        <authorList>
            <person name="Robinson A.J."/>
            <person name="Natvig D.O."/>
        </authorList>
    </citation>
    <scope>NUCLEOTIDE SEQUENCE [LARGE SCALE GENOMIC DNA]</scope>
    <source>
        <strain evidence="3 4">CBS 609.92</strain>
    </source>
</reference>
<proteinExistence type="predicted"/>
<dbReference type="InterPro" id="IPR000073">
    <property type="entry name" value="AB_hydrolase_1"/>
</dbReference>
<organism evidence="3 4">
    <name type="scientific">Monosporascus cannonballus</name>
    <dbReference type="NCBI Taxonomy" id="155416"/>
    <lineage>
        <taxon>Eukaryota</taxon>
        <taxon>Fungi</taxon>
        <taxon>Dikarya</taxon>
        <taxon>Ascomycota</taxon>
        <taxon>Pezizomycotina</taxon>
        <taxon>Sordariomycetes</taxon>
        <taxon>Xylariomycetidae</taxon>
        <taxon>Xylariales</taxon>
        <taxon>Xylariales incertae sedis</taxon>
        <taxon>Monosporascus</taxon>
    </lineage>
</organism>
<feature type="domain" description="AB hydrolase-1" evidence="2">
    <location>
        <begin position="65"/>
        <end position="235"/>
    </location>
</feature>
<dbReference type="Pfam" id="PF00561">
    <property type="entry name" value="Abhydrolase_1"/>
    <property type="match status" value="1"/>
</dbReference>
<keyword evidence="4" id="KW-1185">Reference proteome</keyword>
<feature type="chain" id="PRO_5046327868" description="AB hydrolase-1 domain-containing protein" evidence="1">
    <location>
        <begin position="20"/>
        <end position="375"/>
    </location>
</feature>
<feature type="signal peptide" evidence="1">
    <location>
        <begin position="1"/>
        <end position="19"/>
    </location>
</feature>
<dbReference type="InterPro" id="IPR029058">
    <property type="entry name" value="AB_hydrolase_fold"/>
</dbReference>
<dbReference type="PANTHER" id="PTHR43194">
    <property type="entry name" value="HYDROLASE ALPHA/BETA FOLD FAMILY"/>
    <property type="match status" value="1"/>
</dbReference>
<sequence>MYRNGLIVFWAAALVRTLALNVTPHVREIFFVGGEYIKTDNGDHVRQGQMYFEHLRPTGGTIQAYPIIFIHGATRTGIDWLTKPDGQPGWADYFLARGYECYLVDLPYQGRSPSPPMPPRDLRYFSTEVAAQRFTAPGDFGLWTQAALHTRWPGAGHMGDPVFDQFFSSGNYLIDNVTFQQTTARAAVSALVDRIGRPVVLLAHSNGGAVLWLAADARPGLVKALVAIEPLGPPFRADFPGVGDARPYGLTDIPIAYDPPIADPAVDLVKDLHVSNSTDLANCTLQAEPARRLANLMDFPVLVVTGQASYHARYDWCSVEFLKQAGLHAQHLPLEAANITGNGHFMFMETNSDSIALQIAKWLVKTLTHAAVGTP</sequence>
<dbReference type="CDD" id="cd12809">
    <property type="entry name" value="Esterase_713_like-2"/>
    <property type="match status" value="1"/>
</dbReference>
<evidence type="ECO:0000256" key="1">
    <source>
        <dbReference type="SAM" id="SignalP"/>
    </source>
</evidence>
<evidence type="ECO:0000313" key="3">
    <source>
        <dbReference type="EMBL" id="RYO73922.1"/>
    </source>
</evidence>
<dbReference type="Proteomes" id="UP000294003">
    <property type="component" value="Unassembled WGS sequence"/>
</dbReference>
<dbReference type="SUPFAM" id="SSF53474">
    <property type="entry name" value="alpha/beta-Hydrolases"/>
    <property type="match status" value="1"/>
</dbReference>
<dbReference type="EMBL" id="QJNS01000744">
    <property type="protein sequence ID" value="RYO73922.1"/>
    <property type="molecule type" value="Genomic_DNA"/>
</dbReference>
<evidence type="ECO:0000259" key="2">
    <source>
        <dbReference type="Pfam" id="PF00561"/>
    </source>
</evidence>
<comment type="caution">
    <text evidence="3">The sequence shown here is derived from an EMBL/GenBank/DDBJ whole genome shotgun (WGS) entry which is preliminary data.</text>
</comment>
<dbReference type="PANTHER" id="PTHR43194:SF4">
    <property type="entry name" value="AB HYDROLASE-1 DOMAIN-CONTAINING PROTEIN"/>
    <property type="match status" value="1"/>
</dbReference>
<accession>A0ABY0GR57</accession>
<protein>
    <recommendedName>
        <fullName evidence="2">AB hydrolase-1 domain-containing protein</fullName>
    </recommendedName>
</protein>